<organism evidence="2 3">
    <name type="scientific">Actinoplanes octamycinicus</name>
    <dbReference type="NCBI Taxonomy" id="135948"/>
    <lineage>
        <taxon>Bacteria</taxon>
        <taxon>Bacillati</taxon>
        <taxon>Actinomycetota</taxon>
        <taxon>Actinomycetes</taxon>
        <taxon>Micromonosporales</taxon>
        <taxon>Micromonosporaceae</taxon>
        <taxon>Actinoplanes</taxon>
    </lineage>
</organism>
<proteinExistence type="predicted"/>
<dbReference type="RefSeq" id="WP_185046054.1">
    <property type="nucleotide sequence ID" value="NZ_BAABFG010000005.1"/>
</dbReference>
<dbReference type="SUPFAM" id="SSF51182">
    <property type="entry name" value="RmlC-like cupins"/>
    <property type="match status" value="1"/>
</dbReference>
<feature type="domain" description="Cupin type-2" evidence="1">
    <location>
        <begin position="36"/>
        <end position="100"/>
    </location>
</feature>
<keyword evidence="3" id="KW-1185">Reference proteome</keyword>
<evidence type="ECO:0000259" key="1">
    <source>
        <dbReference type="Pfam" id="PF07883"/>
    </source>
</evidence>
<sequence>MAIHRQSEAVTHRLHGSVFHSYVSPSAGSEQLCAWRLEIAGGTEGVRHRLDREEVFLMLAGRVRVFLDGVVEEIAAGDVLRVPVGAEFGLDNPGPDPAEVWVTTSVGLKATLPDGSVISPPWVN</sequence>
<gene>
    <name evidence="2" type="ORF">BJY16_009154</name>
</gene>
<dbReference type="AlphaFoldDB" id="A0A7W7MDF2"/>
<comment type="caution">
    <text evidence="2">The sequence shown here is derived from an EMBL/GenBank/DDBJ whole genome shotgun (WGS) entry which is preliminary data.</text>
</comment>
<name>A0A7W7MDF2_9ACTN</name>
<dbReference type="InterPro" id="IPR014710">
    <property type="entry name" value="RmlC-like_jellyroll"/>
</dbReference>
<evidence type="ECO:0000313" key="3">
    <source>
        <dbReference type="Proteomes" id="UP000546162"/>
    </source>
</evidence>
<protein>
    <submittedName>
        <fullName evidence="2">Mannose-6-phosphate isomerase-like protein (Cupin superfamily)</fullName>
    </submittedName>
</protein>
<keyword evidence="2" id="KW-0413">Isomerase</keyword>
<dbReference type="InterPro" id="IPR013096">
    <property type="entry name" value="Cupin_2"/>
</dbReference>
<dbReference type="Proteomes" id="UP000546162">
    <property type="component" value="Unassembled WGS sequence"/>
</dbReference>
<dbReference type="GO" id="GO:0016853">
    <property type="term" value="F:isomerase activity"/>
    <property type="evidence" value="ECO:0007669"/>
    <property type="project" value="UniProtKB-KW"/>
</dbReference>
<dbReference type="Pfam" id="PF07883">
    <property type="entry name" value="Cupin_2"/>
    <property type="match status" value="1"/>
</dbReference>
<evidence type="ECO:0000313" key="2">
    <source>
        <dbReference type="EMBL" id="MBB4745695.1"/>
    </source>
</evidence>
<reference evidence="2 3" key="1">
    <citation type="submission" date="2020-08" db="EMBL/GenBank/DDBJ databases">
        <title>Sequencing the genomes of 1000 actinobacteria strains.</title>
        <authorList>
            <person name="Klenk H.-P."/>
        </authorList>
    </citation>
    <scope>NUCLEOTIDE SEQUENCE [LARGE SCALE GENOMIC DNA]</scope>
    <source>
        <strain evidence="2 3">DSM 45809</strain>
    </source>
</reference>
<dbReference type="EMBL" id="JACHNB010000001">
    <property type="protein sequence ID" value="MBB4745695.1"/>
    <property type="molecule type" value="Genomic_DNA"/>
</dbReference>
<dbReference type="Gene3D" id="2.60.120.10">
    <property type="entry name" value="Jelly Rolls"/>
    <property type="match status" value="1"/>
</dbReference>
<dbReference type="InterPro" id="IPR011051">
    <property type="entry name" value="RmlC_Cupin_sf"/>
</dbReference>
<accession>A0A7W7MDF2</accession>